<feature type="compositionally biased region" description="Basic residues" evidence="1">
    <location>
        <begin position="218"/>
        <end position="231"/>
    </location>
</feature>
<keyword evidence="3" id="KW-1185">Reference proteome</keyword>
<sequence>MSDDEPDWLEEQGSARKAAAQRSALESDDSLSIDDVGASQETDEPKPKPKGKGRAPPSSVLPLQLAPKVRRDMLLLEANDSTLDFSGDFGVLGKMHLRKGSSTAAAVASSSQGEADGSVADIRQTAMFDLKGKVYDADIIPCNTLCLLQVDGSKAKIEAVFSDYLQLSAPRDSIFDTQEVSHGELGEGFFDDDDVLSNVDGGSDEEEELGPLREGAKKAKHAGKSGRKPVAKKSAGGGAKRKSASGAGKPRAKKEKK</sequence>
<dbReference type="GO" id="GO:0051276">
    <property type="term" value="P:chromosome organization"/>
    <property type="evidence" value="ECO:0007669"/>
    <property type="project" value="TreeGrafter"/>
</dbReference>
<dbReference type="GO" id="GO:0009330">
    <property type="term" value="C:DNA topoisomerase type II (double strand cut, ATP-hydrolyzing) complex"/>
    <property type="evidence" value="ECO:0007669"/>
    <property type="project" value="InterPro"/>
</dbReference>
<reference evidence="3" key="1">
    <citation type="journal article" date="2015" name="PLoS Genet.">
        <title>Genome Sequence and Transcriptome Analyses of Chrysochromulina tobin: Metabolic Tools for Enhanced Algal Fitness in the Prominent Order Prymnesiales (Haptophyceae).</title>
        <authorList>
            <person name="Hovde B.T."/>
            <person name="Deodato C.R."/>
            <person name="Hunsperger H.M."/>
            <person name="Ryken S.A."/>
            <person name="Yost W."/>
            <person name="Jha R.K."/>
            <person name="Patterson J."/>
            <person name="Monnat R.J. Jr."/>
            <person name="Barlow S.B."/>
            <person name="Starkenburg S.R."/>
            <person name="Cattolico R.A."/>
        </authorList>
    </citation>
    <scope>NUCLEOTIDE SEQUENCE</scope>
    <source>
        <strain evidence="3">CCMP291</strain>
    </source>
</reference>
<dbReference type="GO" id="GO:0005634">
    <property type="term" value="C:nucleus"/>
    <property type="evidence" value="ECO:0007669"/>
    <property type="project" value="TreeGrafter"/>
</dbReference>
<feature type="region of interest" description="Disordered" evidence="1">
    <location>
        <begin position="1"/>
        <end position="61"/>
    </location>
</feature>
<dbReference type="InterPro" id="IPR033246">
    <property type="entry name" value="BIN4"/>
</dbReference>
<dbReference type="GO" id="GO:0042023">
    <property type="term" value="P:DNA endoreduplication"/>
    <property type="evidence" value="ECO:0007669"/>
    <property type="project" value="InterPro"/>
</dbReference>
<accession>A0A0M0JVK2</accession>
<dbReference type="PANTHER" id="PTHR34810:SF1">
    <property type="entry name" value="DNA-BINDING PROTEIN BIN4"/>
    <property type="match status" value="1"/>
</dbReference>
<dbReference type="GO" id="GO:0003690">
    <property type="term" value="F:double-stranded DNA binding"/>
    <property type="evidence" value="ECO:0007669"/>
    <property type="project" value="InterPro"/>
</dbReference>
<dbReference type="Proteomes" id="UP000037460">
    <property type="component" value="Unassembled WGS sequence"/>
</dbReference>
<proteinExistence type="predicted"/>
<dbReference type="OrthoDB" id="549068at2759"/>
<organism evidence="2 3">
    <name type="scientific">Chrysochromulina tobinii</name>
    <dbReference type="NCBI Taxonomy" id="1460289"/>
    <lineage>
        <taxon>Eukaryota</taxon>
        <taxon>Haptista</taxon>
        <taxon>Haptophyta</taxon>
        <taxon>Prymnesiophyceae</taxon>
        <taxon>Prymnesiales</taxon>
        <taxon>Chrysochromulinaceae</taxon>
        <taxon>Chrysochromulina</taxon>
    </lineage>
</organism>
<evidence type="ECO:0000313" key="2">
    <source>
        <dbReference type="EMBL" id="KOO30153.1"/>
    </source>
</evidence>
<comment type="caution">
    <text evidence="2">The sequence shown here is derived from an EMBL/GenBank/DDBJ whole genome shotgun (WGS) entry which is preliminary data.</text>
</comment>
<dbReference type="EMBL" id="JWZX01002279">
    <property type="protein sequence ID" value="KOO30153.1"/>
    <property type="molecule type" value="Genomic_DNA"/>
</dbReference>
<protein>
    <submittedName>
        <fullName evidence="2">DNA-binding protein bin4</fullName>
    </submittedName>
</protein>
<feature type="compositionally biased region" description="Acidic residues" evidence="1">
    <location>
        <begin position="1"/>
        <end position="10"/>
    </location>
</feature>
<keyword evidence="2" id="KW-0238">DNA-binding</keyword>
<evidence type="ECO:0000256" key="1">
    <source>
        <dbReference type="SAM" id="MobiDB-lite"/>
    </source>
</evidence>
<dbReference type="AlphaFoldDB" id="A0A0M0JVK2"/>
<gene>
    <name evidence="2" type="ORF">Ctob_006111</name>
</gene>
<evidence type="ECO:0000313" key="3">
    <source>
        <dbReference type="Proteomes" id="UP000037460"/>
    </source>
</evidence>
<feature type="region of interest" description="Disordered" evidence="1">
    <location>
        <begin position="185"/>
        <end position="257"/>
    </location>
</feature>
<dbReference type="PANTHER" id="PTHR34810">
    <property type="entry name" value="DNA-BINDING PROTEIN BIN4"/>
    <property type="match status" value="1"/>
</dbReference>
<name>A0A0M0JVK2_9EUKA</name>